<keyword evidence="3 5" id="KW-0238">DNA-binding</keyword>
<evidence type="ECO:0000313" key="8">
    <source>
        <dbReference type="EMBL" id="QUT04943.1"/>
    </source>
</evidence>
<keyword evidence="1" id="KW-0678">Repressor</keyword>
<dbReference type="SUPFAM" id="SSF48498">
    <property type="entry name" value="Tetracyclin repressor-like, C-terminal domain"/>
    <property type="match status" value="1"/>
</dbReference>
<dbReference type="KEGG" id="spph:KFK14_18250"/>
<organism evidence="8 9">
    <name type="scientific">Sphingobium phenoxybenzoativorans</name>
    <dbReference type="NCBI Taxonomy" id="1592790"/>
    <lineage>
        <taxon>Bacteria</taxon>
        <taxon>Pseudomonadati</taxon>
        <taxon>Pseudomonadota</taxon>
        <taxon>Alphaproteobacteria</taxon>
        <taxon>Sphingomonadales</taxon>
        <taxon>Sphingomonadaceae</taxon>
        <taxon>Sphingobium</taxon>
    </lineage>
</organism>
<dbReference type="EMBL" id="CP073910">
    <property type="protein sequence ID" value="QUT04943.1"/>
    <property type="molecule type" value="Genomic_DNA"/>
</dbReference>
<gene>
    <name evidence="8" type="ORF">KFK14_18250</name>
</gene>
<keyword evidence="4" id="KW-0804">Transcription</keyword>
<evidence type="ECO:0000256" key="6">
    <source>
        <dbReference type="SAM" id="MobiDB-lite"/>
    </source>
</evidence>
<dbReference type="SUPFAM" id="SSF46689">
    <property type="entry name" value="Homeodomain-like"/>
    <property type="match status" value="1"/>
</dbReference>
<dbReference type="InterPro" id="IPR050109">
    <property type="entry name" value="HTH-type_TetR-like_transc_reg"/>
</dbReference>
<dbReference type="PANTHER" id="PTHR30055">
    <property type="entry name" value="HTH-TYPE TRANSCRIPTIONAL REGULATOR RUTR"/>
    <property type="match status" value="1"/>
</dbReference>
<dbReference type="Pfam" id="PF00440">
    <property type="entry name" value="TetR_N"/>
    <property type="match status" value="1"/>
</dbReference>
<evidence type="ECO:0000313" key="9">
    <source>
        <dbReference type="Proteomes" id="UP000681425"/>
    </source>
</evidence>
<name>A0A975K505_9SPHN</name>
<evidence type="ECO:0000256" key="5">
    <source>
        <dbReference type="PROSITE-ProRule" id="PRU00335"/>
    </source>
</evidence>
<keyword evidence="9" id="KW-1185">Reference proteome</keyword>
<dbReference type="GO" id="GO:0003700">
    <property type="term" value="F:DNA-binding transcription factor activity"/>
    <property type="evidence" value="ECO:0007669"/>
    <property type="project" value="TreeGrafter"/>
</dbReference>
<evidence type="ECO:0000259" key="7">
    <source>
        <dbReference type="PROSITE" id="PS50977"/>
    </source>
</evidence>
<evidence type="ECO:0000256" key="4">
    <source>
        <dbReference type="ARBA" id="ARBA00023163"/>
    </source>
</evidence>
<evidence type="ECO:0000256" key="2">
    <source>
        <dbReference type="ARBA" id="ARBA00023015"/>
    </source>
</evidence>
<accession>A0A975K505</accession>
<protein>
    <submittedName>
        <fullName evidence="8">TetR family transcriptional regulator C-terminal domain-containing protein</fullName>
    </submittedName>
</protein>
<feature type="domain" description="HTH tetR-type" evidence="7">
    <location>
        <begin position="44"/>
        <end position="104"/>
    </location>
</feature>
<dbReference type="InterPro" id="IPR036271">
    <property type="entry name" value="Tet_transcr_reg_TetR-rel_C_sf"/>
</dbReference>
<reference evidence="8" key="1">
    <citation type="submission" date="2021-04" db="EMBL/GenBank/DDBJ databases">
        <title>Isolation of p-tert-butylphenol degrading bacteria Sphingobium phenoxybenzoativorans Tas13 from active sludge.</title>
        <authorList>
            <person name="Li Y."/>
        </authorList>
    </citation>
    <scope>NUCLEOTIDE SEQUENCE</scope>
    <source>
        <strain evidence="8">Tas13</strain>
    </source>
</reference>
<dbReference type="InterPro" id="IPR001647">
    <property type="entry name" value="HTH_TetR"/>
</dbReference>
<dbReference type="GO" id="GO:0000976">
    <property type="term" value="F:transcription cis-regulatory region binding"/>
    <property type="evidence" value="ECO:0007669"/>
    <property type="project" value="TreeGrafter"/>
</dbReference>
<dbReference type="Pfam" id="PF13977">
    <property type="entry name" value="TetR_C_6"/>
    <property type="match status" value="1"/>
</dbReference>
<dbReference type="PROSITE" id="PS50977">
    <property type="entry name" value="HTH_TETR_2"/>
    <property type="match status" value="1"/>
</dbReference>
<feature type="region of interest" description="Disordered" evidence="6">
    <location>
        <begin position="1"/>
        <end position="27"/>
    </location>
</feature>
<sequence>MPPQPCLSLARRTSLTKDGAGQHENGSCKGDKVGRASFVRESADVRRQALIDATARCLAERGAGGASVRVICAMAGVSPGLLTHYYEGIEALILATYRDVGRRVGEAMDAAAESAGDDPRARLDAYATASFRPPVLDPDLLATWVAFWSLVKSTPPIAEAHAEIYAAYRDAMERLIAVCRPNMEPCKVRLNAVAITALVDGFWLELCLDTSSFTAEEACDMTRKWISDLLDS</sequence>
<dbReference type="Proteomes" id="UP000681425">
    <property type="component" value="Chromosome"/>
</dbReference>
<dbReference type="InterPro" id="IPR039538">
    <property type="entry name" value="BetI_C"/>
</dbReference>
<evidence type="ECO:0000256" key="1">
    <source>
        <dbReference type="ARBA" id="ARBA00022491"/>
    </source>
</evidence>
<keyword evidence="2" id="KW-0805">Transcription regulation</keyword>
<dbReference type="PANTHER" id="PTHR30055:SF228">
    <property type="entry name" value="TRANSCRIPTIONAL REGULATOR-RELATED"/>
    <property type="match status" value="1"/>
</dbReference>
<feature type="DNA-binding region" description="H-T-H motif" evidence="5">
    <location>
        <begin position="67"/>
        <end position="86"/>
    </location>
</feature>
<evidence type="ECO:0000256" key="3">
    <source>
        <dbReference type="ARBA" id="ARBA00023125"/>
    </source>
</evidence>
<dbReference type="AlphaFoldDB" id="A0A975K505"/>
<dbReference type="Gene3D" id="1.10.357.10">
    <property type="entry name" value="Tetracycline Repressor, domain 2"/>
    <property type="match status" value="1"/>
</dbReference>
<dbReference type="InterPro" id="IPR009057">
    <property type="entry name" value="Homeodomain-like_sf"/>
</dbReference>
<proteinExistence type="predicted"/>